<sequence length="158" mass="17775">MNAWKKLWSPDAHLFYDTNIPTIKKSDEPHRTTGFMWLFLFCSLCYPITRGRSQCRSPGRCGGRQWANERLTFGPFFDAVRSATVQLASLAGWTTVVRHQAGMTFFYPFLSCLLGAVIFAQSLWGSSTEAIGSFLWATKLERAKILEPKGQGISTTEP</sequence>
<evidence type="ECO:0000313" key="3">
    <source>
        <dbReference type="Proteomes" id="UP000202511"/>
    </source>
</evidence>
<feature type="transmembrane region" description="Helical" evidence="1">
    <location>
        <begin position="105"/>
        <end position="124"/>
    </location>
</feature>
<dbReference type="EMBL" id="KP136319">
    <property type="protein sequence ID" value="AJF97615.1"/>
    <property type="molecule type" value="Genomic_DNA"/>
</dbReference>
<dbReference type="RefSeq" id="YP_009119850.1">
    <property type="nucleotide sequence ID" value="NC_026440.1"/>
</dbReference>
<accession>A0A0B5J720</accession>
<dbReference type="GeneID" id="23462532"/>
<dbReference type="Proteomes" id="UP000202511">
    <property type="component" value="Segment"/>
</dbReference>
<protein>
    <submittedName>
        <fullName evidence="2">Uncharacterized protein</fullName>
    </submittedName>
</protein>
<reference evidence="2 3" key="1">
    <citation type="journal article" date="2015" name="Parasitol. Res.">
        <title>Viruses in close associations with free-living amoebae.</title>
        <authorList>
            <person name="Scheid P."/>
        </authorList>
    </citation>
    <scope>NUCLEOTIDE SEQUENCE [LARGE SCALE GENOMIC DNA]</scope>
    <source>
        <strain evidence="2">KlaHel</strain>
    </source>
</reference>
<evidence type="ECO:0000256" key="1">
    <source>
        <dbReference type="SAM" id="Phobius"/>
    </source>
</evidence>
<name>A0A0B5J720_9VIRU</name>
<keyword evidence="1" id="KW-0472">Membrane</keyword>
<organism evidence="2 3">
    <name type="scientific">Pandoravirus inopinatum</name>
    <dbReference type="NCBI Taxonomy" id="1605721"/>
    <lineage>
        <taxon>Viruses</taxon>
        <taxon>Pandoravirus</taxon>
    </lineage>
</organism>
<keyword evidence="1" id="KW-1133">Transmembrane helix</keyword>
<dbReference type="KEGG" id="vg:23462532"/>
<proteinExistence type="predicted"/>
<keyword evidence="1" id="KW-0812">Transmembrane</keyword>
<evidence type="ECO:0000313" key="2">
    <source>
        <dbReference type="EMBL" id="AJF97615.1"/>
    </source>
</evidence>